<sequence>MEENQAQQNTEDNANIETPQTQEELTRYIQTLLVEMQSKFQSMSDGILKKIDEMGTKITELESSVTDLMEHAGLSEDRN</sequence>
<dbReference type="Proteomes" id="UP000324800">
    <property type="component" value="Unassembled WGS sequence"/>
</dbReference>
<dbReference type="Pfam" id="PF06825">
    <property type="entry name" value="HSBP1"/>
    <property type="match status" value="1"/>
</dbReference>
<evidence type="ECO:0008006" key="5">
    <source>
        <dbReference type="Google" id="ProtNLM"/>
    </source>
</evidence>
<evidence type="ECO:0000313" key="3">
    <source>
        <dbReference type="EMBL" id="KAA6396205.1"/>
    </source>
</evidence>
<name>A0A5J4WP54_9EUKA</name>
<dbReference type="GO" id="GO:0003714">
    <property type="term" value="F:transcription corepressor activity"/>
    <property type="evidence" value="ECO:0007669"/>
    <property type="project" value="InterPro"/>
</dbReference>
<dbReference type="PANTHER" id="PTHR19424:SF0">
    <property type="entry name" value="HEAT SHOCK FACTOR BINDING PROTEIN 1"/>
    <property type="match status" value="1"/>
</dbReference>
<organism evidence="3 4">
    <name type="scientific">Streblomastix strix</name>
    <dbReference type="NCBI Taxonomy" id="222440"/>
    <lineage>
        <taxon>Eukaryota</taxon>
        <taxon>Metamonada</taxon>
        <taxon>Preaxostyla</taxon>
        <taxon>Oxymonadida</taxon>
        <taxon>Streblomastigidae</taxon>
        <taxon>Streblomastix</taxon>
    </lineage>
</organism>
<dbReference type="EMBL" id="SNRW01001487">
    <property type="protein sequence ID" value="KAA6396205.1"/>
    <property type="molecule type" value="Genomic_DNA"/>
</dbReference>
<dbReference type="PANTHER" id="PTHR19424">
    <property type="entry name" value="HEAT SHOCK FACTOR BINDING PROTEIN 1"/>
    <property type="match status" value="1"/>
</dbReference>
<dbReference type="OrthoDB" id="4159489at2759"/>
<evidence type="ECO:0000313" key="4">
    <source>
        <dbReference type="Proteomes" id="UP000324800"/>
    </source>
</evidence>
<dbReference type="FunFam" id="1.20.5.430:FF:000003">
    <property type="entry name" value="Heat shock factor binding protein"/>
    <property type="match status" value="1"/>
</dbReference>
<evidence type="ECO:0000256" key="1">
    <source>
        <dbReference type="ARBA" id="ARBA00006349"/>
    </source>
</evidence>
<reference evidence="3 4" key="1">
    <citation type="submission" date="2019-03" db="EMBL/GenBank/DDBJ databases">
        <title>Single cell metagenomics reveals metabolic interactions within the superorganism composed of flagellate Streblomastix strix and complex community of Bacteroidetes bacteria on its surface.</title>
        <authorList>
            <person name="Treitli S.C."/>
            <person name="Kolisko M."/>
            <person name="Husnik F."/>
            <person name="Keeling P."/>
            <person name="Hampl V."/>
        </authorList>
    </citation>
    <scope>NUCLEOTIDE SEQUENCE [LARGE SCALE GENOMIC DNA]</scope>
    <source>
        <strain evidence="3">ST1C</strain>
    </source>
</reference>
<proteinExistence type="inferred from homology"/>
<dbReference type="GO" id="GO:0070370">
    <property type="term" value="P:cellular heat acclimation"/>
    <property type="evidence" value="ECO:0007669"/>
    <property type="project" value="TreeGrafter"/>
</dbReference>
<evidence type="ECO:0000256" key="2">
    <source>
        <dbReference type="SAM" id="MobiDB-lite"/>
    </source>
</evidence>
<comment type="similarity">
    <text evidence="1">Belongs to the HSBP1 family.</text>
</comment>
<dbReference type="InterPro" id="IPR009643">
    <property type="entry name" value="HS1-bd"/>
</dbReference>
<gene>
    <name evidence="3" type="ORF">EZS28_008266</name>
</gene>
<protein>
    <recommendedName>
        <fullName evidence="5">Heat shock factor binding protein 1</fullName>
    </recommendedName>
</protein>
<dbReference type="AlphaFoldDB" id="A0A5J4WP54"/>
<dbReference type="GO" id="GO:0005829">
    <property type="term" value="C:cytosol"/>
    <property type="evidence" value="ECO:0007669"/>
    <property type="project" value="TreeGrafter"/>
</dbReference>
<accession>A0A5J4WP54</accession>
<dbReference type="GO" id="GO:0005634">
    <property type="term" value="C:nucleus"/>
    <property type="evidence" value="ECO:0007669"/>
    <property type="project" value="TreeGrafter"/>
</dbReference>
<feature type="region of interest" description="Disordered" evidence="2">
    <location>
        <begin position="1"/>
        <end position="22"/>
    </location>
</feature>
<dbReference type="Gene3D" id="1.20.5.430">
    <property type="match status" value="1"/>
</dbReference>
<comment type="caution">
    <text evidence="3">The sequence shown here is derived from an EMBL/GenBank/DDBJ whole genome shotgun (WGS) entry which is preliminary data.</text>
</comment>